<dbReference type="GO" id="GO:0005634">
    <property type="term" value="C:nucleus"/>
    <property type="evidence" value="ECO:0007669"/>
    <property type="project" value="UniProtKB-SubCell"/>
</dbReference>
<keyword evidence="3" id="KW-0804">Transcription</keyword>
<dbReference type="GeneID" id="28725672"/>
<dbReference type="Gene3D" id="1.10.20.10">
    <property type="entry name" value="Histone, subunit A"/>
    <property type="match status" value="1"/>
</dbReference>
<keyword evidence="2" id="KW-0805">Transcription regulation</keyword>
<dbReference type="Proteomes" id="UP000243052">
    <property type="component" value="Chromosome vii"/>
</dbReference>
<dbReference type="InterPro" id="IPR006565">
    <property type="entry name" value="BTP"/>
</dbReference>
<evidence type="ECO:0000256" key="3">
    <source>
        <dbReference type="ARBA" id="ARBA00023163"/>
    </source>
</evidence>
<dbReference type="EMBL" id="CP014247">
    <property type="protein sequence ID" value="AMD22325.1"/>
    <property type="molecule type" value="Genomic_DNA"/>
</dbReference>
<organism evidence="6 7">
    <name type="scientific">Eremothecium sinecaudum</name>
    <dbReference type="NCBI Taxonomy" id="45286"/>
    <lineage>
        <taxon>Eukaryota</taxon>
        <taxon>Fungi</taxon>
        <taxon>Dikarya</taxon>
        <taxon>Ascomycota</taxon>
        <taxon>Saccharomycotina</taxon>
        <taxon>Saccharomycetes</taxon>
        <taxon>Saccharomycetales</taxon>
        <taxon>Saccharomycetaceae</taxon>
        <taxon>Eremothecium</taxon>
    </lineage>
</organism>
<dbReference type="Pfam" id="PF07524">
    <property type="entry name" value="Bromo_TP"/>
    <property type="match status" value="1"/>
</dbReference>
<accession>A0A0X8HVT8</accession>
<feature type="domain" description="Bromodomain associated" evidence="5">
    <location>
        <begin position="5"/>
        <end position="83"/>
    </location>
</feature>
<dbReference type="RefSeq" id="XP_017989321.1">
    <property type="nucleotide sequence ID" value="XM_018133516.1"/>
</dbReference>
<evidence type="ECO:0000256" key="2">
    <source>
        <dbReference type="ARBA" id="ARBA00023015"/>
    </source>
</evidence>
<evidence type="ECO:0000256" key="4">
    <source>
        <dbReference type="ARBA" id="ARBA00023242"/>
    </source>
</evidence>
<dbReference type="STRING" id="45286.A0A0X8HVT8"/>
<dbReference type="InterPro" id="IPR009072">
    <property type="entry name" value="Histone-fold"/>
</dbReference>
<reference evidence="6 7" key="1">
    <citation type="submission" date="2016-01" db="EMBL/GenBank/DDBJ databases">
        <title>Genome sequence of the yeast Holleya sinecauda.</title>
        <authorList>
            <person name="Dietrich F.S."/>
        </authorList>
    </citation>
    <scope>NUCLEOTIDE SEQUENCE [LARGE SCALE GENOMIC DNA]</scope>
    <source>
        <strain evidence="6 7">ATCC 58844</strain>
    </source>
</reference>
<keyword evidence="7" id="KW-1185">Reference proteome</keyword>
<evidence type="ECO:0000259" key="5">
    <source>
        <dbReference type="SMART" id="SM00576"/>
    </source>
</evidence>
<evidence type="ECO:0000313" key="6">
    <source>
        <dbReference type="EMBL" id="AMD22325.1"/>
    </source>
</evidence>
<comment type="subcellular location">
    <subcellularLocation>
        <location evidence="1">Nucleus</location>
    </subcellularLocation>
</comment>
<evidence type="ECO:0000256" key="1">
    <source>
        <dbReference type="ARBA" id="ARBA00004123"/>
    </source>
</evidence>
<dbReference type="GO" id="GO:0046982">
    <property type="term" value="F:protein heterodimerization activity"/>
    <property type="evidence" value="ECO:0007669"/>
    <property type="project" value="InterPro"/>
</dbReference>
<proteinExistence type="predicted"/>
<protein>
    <submittedName>
        <fullName evidence="6">HGL015Wp</fullName>
    </submittedName>
</protein>
<dbReference type="CDD" id="cd00076">
    <property type="entry name" value="HFD_SF"/>
    <property type="match status" value="1"/>
</dbReference>
<dbReference type="SMART" id="SM00576">
    <property type="entry name" value="BTP"/>
    <property type="match status" value="1"/>
</dbReference>
<dbReference type="OrthoDB" id="5402929at2759"/>
<sequence length="355" mass="39927">MTSAKAFYFRLLRVSMIQLLKAHGFDRAKPSTVDTFTDLYIRFLSLLLQELRMLAAARMAMDGTIYIQDLSLALQNVGLIKPMDLLDVYDENSELPGDVGLQKLKDWCENSPSAVDARLVATPVPELLNAKEGANGKLPNKPLSLIPEYINQLNNGKKNNHVNNEESELVGAMINNGDMDDWVKFMVTRQKVNASREISGKLPIDLESLPAIPGYRWSILSNSQLKNNEEHIPLAVSDGQDVEAATNVDVLLSKLPILRKEDRLDSITLSFEEESIAIDNSLDNELIEDEPASEYCSQQYDYKELDEFEHNSGTGELKLSHEVDSEFQDLEDVQNTFERRDSLVYGSNSFEYNGS</sequence>
<gene>
    <name evidence="6" type="ORF">AW171_hschr74353</name>
</gene>
<name>A0A0X8HVT8_9SACH</name>
<keyword evidence="4" id="KW-0539">Nucleus</keyword>
<dbReference type="AlphaFoldDB" id="A0A0X8HVT8"/>
<evidence type="ECO:0000313" key="7">
    <source>
        <dbReference type="Proteomes" id="UP000243052"/>
    </source>
</evidence>